<protein>
    <submittedName>
        <fullName evidence="1">Uncharacterized protein</fullName>
    </submittedName>
</protein>
<evidence type="ECO:0000313" key="2">
    <source>
        <dbReference type="Proteomes" id="UP000749646"/>
    </source>
</evidence>
<sequence>SRPRSGSEARRVGRYPAPLWTGHVEVVLSNIESERHFEYSGLQVNFVKIRPFNAENEGKGSELPNKHIVKRAAKAIYDDGEEAEAPSYWTLEPSTISRDIPITRLAWSKDSSFLAALAVKKSSVHITVWDMNSIKSIPETGGKSVLPPIYATADFPANSGDESTPDKVFSNLSIGLAISPKGDQ</sequence>
<organism evidence="1 2">
    <name type="scientific">Modicella reniformis</name>
    <dbReference type="NCBI Taxonomy" id="1440133"/>
    <lineage>
        <taxon>Eukaryota</taxon>
        <taxon>Fungi</taxon>
        <taxon>Fungi incertae sedis</taxon>
        <taxon>Mucoromycota</taxon>
        <taxon>Mortierellomycotina</taxon>
        <taxon>Mortierellomycetes</taxon>
        <taxon>Mortierellales</taxon>
        <taxon>Mortierellaceae</taxon>
        <taxon>Modicella</taxon>
    </lineage>
</organism>
<dbReference type="Proteomes" id="UP000749646">
    <property type="component" value="Unassembled WGS sequence"/>
</dbReference>
<comment type="caution">
    <text evidence="1">The sequence shown here is derived from an EMBL/GenBank/DDBJ whole genome shotgun (WGS) entry which is preliminary data.</text>
</comment>
<name>A0A9P6LNV1_9FUNG</name>
<accession>A0A9P6LNV1</accession>
<dbReference type="OrthoDB" id="514967at2759"/>
<reference evidence="1" key="1">
    <citation type="journal article" date="2020" name="Fungal Divers.">
        <title>Resolving the Mortierellaceae phylogeny through synthesis of multi-gene phylogenetics and phylogenomics.</title>
        <authorList>
            <person name="Vandepol N."/>
            <person name="Liber J."/>
            <person name="Desiro A."/>
            <person name="Na H."/>
            <person name="Kennedy M."/>
            <person name="Barry K."/>
            <person name="Grigoriev I.V."/>
            <person name="Miller A.N."/>
            <person name="O'Donnell K."/>
            <person name="Stajich J.E."/>
            <person name="Bonito G."/>
        </authorList>
    </citation>
    <scope>NUCLEOTIDE SEQUENCE</scope>
    <source>
        <strain evidence="1">MES-2147</strain>
    </source>
</reference>
<proteinExistence type="predicted"/>
<dbReference type="AlphaFoldDB" id="A0A9P6LNV1"/>
<feature type="non-terminal residue" evidence="1">
    <location>
        <position position="1"/>
    </location>
</feature>
<feature type="non-terminal residue" evidence="1">
    <location>
        <position position="184"/>
    </location>
</feature>
<keyword evidence="2" id="KW-1185">Reference proteome</keyword>
<gene>
    <name evidence="1" type="ORF">BGZ65_000023</name>
</gene>
<dbReference type="EMBL" id="JAAAHW010011861">
    <property type="protein sequence ID" value="KAF9917042.1"/>
    <property type="molecule type" value="Genomic_DNA"/>
</dbReference>
<evidence type="ECO:0000313" key="1">
    <source>
        <dbReference type="EMBL" id="KAF9917042.1"/>
    </source>
</evidence>